<reference evidence="9" key="1">
    <citation type="submission" date="2020-05" db="EMBL/GenBank/DDBJ databases">
        <title>Frigoriglobus tundricola gen. nov., sp. nov., a psychrotolerant cellulolytic planctomycete of the family Gemmataceae with two divergent copies of 16S rRNA gene.</title>
        <authorList>
            <person name="Kulichevskaya I.S."/>
            <person name="Ivanova A.A."/>
            <person name="Naumoff D.G."/>
            <person name="Beletsky A.V."/>
            <person name="Rijpstra W.I.C."/>
            <person name="Sinninghe Damste J.S."/>
            <person name="Mardanov A.V."/>
            <person name="Ravin N.V."/>
            <person name="Dedysh S.N."/>
        </authorList>
    </citation>
    <scope>NUCLEOTIDE SEQUENCE [LARGE SCALE GENOMIC DNA]</scope>
    <source>
        <strain evidence="9">PL17</strain>
    </source>
</reference>
<keyword evidence="3 6" id="KW-0285">Flavoprotein</keyword>
<evidence type="ECO:0000256" key="5">
    <source>
        <dbReference type="ARBA" id="ARBA00023002"/>
    </source>
</evidence>
<dbReference type="GO" id="GO:0006555">
    <property type="term" value="P:methionine metabolic process"/>
    <property type="evidence" value="ECO:0007669"/>
    <property type="project" value="InterPro"/>
</dbReference>
<dbReference type="InterPro" id="IPR029041">
    <property type="entry name" value="FAD-linked_oxidoreductase-like"/>
</dbReference>
<feature type="compositionally biased region" description="Polar residues" evidence="7">
    <location>
        <begin position="119"/>
        <end position="128"/>
    </location>
</feature>
<evidence type="ECO:0000256" key="3">
    <source>
        <dbReference type="ARBA" id="ARBA00022630"/>
    </source>
</evidence>
<feature type="region of interest" description="Disordered" evidence="7">
    <location>
        <begin position="106"/>
        <end position="135"/>
    </location>
</feature>
<dbReference type="Proteomes" id="UP000503447">
    <property type="component" value="Chromosome"/>
</dbReference>
<evidence type="ECO:0000313" key="9">
    <source>
        <dbReference type="Proteomes" id="UP000503447"/>
    </source>
</evidence>
<dbReference type="UniPathway" id="UPA00193"/>
<keyword evidence="4 6" id="KW-0274">FAD</keyword>
<evidence type="ECO:0000313" key="8">
    <source>
        <dbReference type="EMBL" id="QJX00672.1"/>
    </source>
</evidence>
<dbReference type="Gene3D" id="3.20.20.220">
    <property type="match status" value="1"/>
</dbReference>
<dbReference type="InterPro" id="IPR003171">
    <property type="entry name" value="Mehydrof_redctse-like"/>
</dbReference>
<comment type="similarity">
    <text evidence="6">Belongs to the methylenetetrahydrofolate reductase family.</text>
</comment>
<keyword evidence="5 6" id="KW-0560">Oxidoreductase</keyword>
<organism evidence="8 9">
    <name type="scientific">Frigoriglobus tundricola</name>
    <dbReference type="NCBI Taxonomy" id="2774151"/>
    <lineage>
        <taxon>Bacteria</taxon>
        <taxon>Pseudomonadati</taxon>
        <taxon>Planctomycetota</taxon>
        <taxon>Planctomycetia</taxon>
        <taxon>Gemmatales</taxon>
        <taxon>Gemmataceae</taxon>
        <taxon>Frigoriglobus</taxon>
    </lineage>
</organism>
<accession>A0A6M5Z553</accession>
<evidence type="ECO:0000256" key="1">
    <source>
        <dbReference type="ARBA" id="ARBA00001974"/>
    </source>
</evidence>
<dbReference type="KEGG" id="ftj:FTUN_8304"/>
<dbReference type="SUPFAM" id="SSF51730">
    <property type="entry name" value="FAD-linked oxidoreductase"/>
    <property type="match status" value="1"/>
</dbReference>
<dbReference type="GO" id="GO:0004489">
    <property type="term" value="F:methylenetetrahydrofolate reductase [NAD(P)H] activity"/>
    <property type="evidence" value="ECO:0007669"/>
    <property type="project" value="InterPro"/>
</dbReference>
<evidence type="ECO:0000256" key="4">
    <source>
        <dbReference type="ARBA" id="ARBA00022827"/>
    </source>
</evidence>
<evidence type="ECO:0000256" key="6">
    <source>
        <dbReference type="RuleBase" id="RU003862"/>
    </source>
</evidence>
<evidence type="ECO:0000256" key="7">
    <source>
        <dbReference type="SAM" id="MobiDB-lite"/>
    </source>
</evidence>
<evidence type="ECO:0000256" key="2">
    <source>
        <dbReference type="ARBA" id="ARBA00004777"/>
    </source>
</evidence>
<dbReference type="RefSeq" id="WP_171475374.1">
    <property type="nucleotide sequence ID" value="NZ_CP053452.2"/>
</dbReference>
<comment type="cofactor">
    <cofactor evidence="1 6">
        <name>FAD</name>
        <dbReference type="ChEBI" id="CHEBI:57692"/>
    </cofactor>
</comment>
<dbReference type="AlphaFoldDB" id="A0A6M5Z553"/>
<sequence length="135" mass="14624">MPLRDTSSRRPTTVSGEFFPPETDEASGDLFRTVAALLPSFLLVTHGAAARTRDRAPDLGVRIEGDTNLTPLSHLTCVCHMFSGVRSEAQGQSVVWLVVRANGPHRGAERGRLCRPSASERTVSGPRSRTVDATR</sequence>
<keyword evidence="9" id="KW-1185">Reference proteome</keyword>
<feature type="region of interest" description="Disordered" evidence="7">
    <location>
        <begin position="1"/>
        <end position="22"/>
    </location>
</feature>
<name>A0A6M5Z553_9BACT</name>
<protein>
    <recommendedName>
        <fullName evidence="6">Methylenetetrahydrofolate reductase</fullName>
    </recommendedName>
</protein>
<dbReference type="Pfam" id="PF02219">
    <property type="entry name" value="MTHFR"/>
    <property type="match status" value="1"/>
</dbReference>
<comment type="pathway">
    <text evidence="2 6">One-carbon metabolism; tetrahydrofolate interconversion.</text>
</comment>
<gene>
    <name evidence="8" type="ORF">FTUN_8304</name>
</gene>
<dbReference type="EMBL" id="CP053452">
    <property type="protein sequence ID" value="QJX00672.1"/>
    <property type="molecule type" value="Genomic_DNA"/>
</dbReference>
<proteinExistence type="inferred from homology"/>
<dbReference type="GO" id="GO:0035999">
    <property type="term" value="P:tetrahydrofolate interconversion"/>
    <property type="evidence" value="ECO:0007669"/>
    <property type="project" value="UniProtKB-UniPathway"/>
</dbReference>